<dbReference type="Gene3D" id="3.60.10.10">
    <property type="entry name" value="Endonuclease/exonuclease/phosphatase"/>
    <property type="match status" value="1"/>
</dbReference>
<dbReference type="PANTHER" id="PTHR47510">
    <property type="entry name" value="REVERSE TRANSCRIPTASE DOMAIN-CONTAINING PROTEIN"/>
    <property type="match status" value="1"/>
</dbReference>
<dbReference type="PANTHER" id="PTHR47510:SF3">
    <property type="entry name" value="ENDO_EXONUCLEASE_PHOSPHATASE DOMAIN-CONTAINING PROTEIN"/>
    <property type="match status" value="1"/>
</dbReference>
<evidence type="ECO:0000313" key="2">
    <source>
        <dbReference type="Proteomes" id="UP001152795"/>
    </source>
</evidence>
<sequence length="635" mass="72140">MFNKLDEVSASISTELYNVVVITETWLNSRITDELIRIPGCVSCRRDRPNNQQGGGLCTYFNSQLNFTELTDLSEPEIESQWFLIRMERLPRGINSILLETVYHPPQSDDHVLRMHIFKCLDSLLATYPNSAILVLGDFNQFQPGNLCNSFRLKKLVTKPTRESNILDQAFSTLSPYYDAIILPPIGQSDHSSILLQPILTHAPSLPTTRLQKRDYRAPNKQNLISRLNTVNWTPLMRLNSCEEQLDSFQSVVHVALNSCIPMRTVKHHPNDKPWITPVIKESIKKRQQAWLNNDLHQYNVYRNKVIKLCKRARQRFYNDKINHMHESNPKKWWDGIKLLSGLSNPPPLTSLAVNGTVLKDFDLAVAINESFCSVAADIPQLNFTPIPVSNIPDEYIITRDAVELALVAVQDRKSVGPDEIPNWLLKTCATTISIPVCSMFNSSIREDRVPGLWICADVLPLGKISRPKSIDTDLRPISLTAVLSKILESFVFNWLAPIVMPYIDPFQFGRQQRVKLKTCKSDWKEIKAGVPQCTKLGPLFFLIMVNDLSSELPLYKYVDDCAISEVVRVCEPDLPKLQQELDNVTQWSSANNMKLNVKKTKDFTVSFLINQPLAQPLIVNNQPLGLLIPSSSWG</sequence>
<dbReference type="EMBL" id="CACRXK020001888">
    <property type="protein sequence ID" value="CAB3991624.1"/>
    <property type="molecule type" value="Genomic_DNA"/>
</dbReference>
<reference evidence="1" key="1">
    <citation type="submission" date="2020-04" db="EMBL/GenBank/DDBJ databases">
        <authorList>
            <person name="Alioto T."/>
            <person name="Alioto T."/>
            <person name="Gomez Garrido J."/>
        </authorList>
    </citation>
    <scope>NUCLEOTIDE SEQUENCE</scope>
    <source>
        <strain evidence="1">A484AB</strain>
    </source>
</reference>
<dbReference type="AlphaFoldDB" id="A0A6S7GDY1"/>
<name>A0A6S7GDY1_PARCT</name>
<protein>
    <submittedName>
        <fullName evidence="1">Uncharacterized protein</fullName>
    </submittedName>
</protein>
<dbReference type="Proteomes" id="UP001152795">
    <property type="component" value="Unassembled WGS sequence"/>
</dbReference>
<accession>A0A6S7GDY1</accession>
<organism evidence="1 2">
    <name type="scientific">Paramuricea clavata</name>
    <name type="common">Red gorgonian</name>
    <name type="synonym">Violescent sea-whip</name>
    <dbReference type="NCBI Taxonomy" id="317549"/>
    <lineage>
        <taxon>Eukaryota</taxon>
        <taxon>Metazoa</taxon>
        <taxon>Cnidaria</taxon>
        <taxon>Anthozoa</taxon>
        <taxon>Octocorallia</taxon>
        <taxon>Malacalcyonacea</taxon>
        <taxon>Plexauridae</taxon>
        <taxon>Paramuricea</taxon>
    </lineage>
</organism>
<proteinExistence type="predicted"/>
<dbReference type="SUPFAM" id="SSF56219">
    <property type="entry name" value="DNase I-like"/>
    <property type="match status" value="1"/>
</dbReference>
<evidence type="ECO:0000313" key="1">
    <source>
        <dbReference type="EMBL" id="CAB3991624.1"/>
    </source>
</evidence>
<gene>
    <name evidence="1" type="ORF">PACLA_8A079054</name>
</gene>
<keyword evidence="2" id="KW-1185">Reference proteome</keyword>
<dbReference type="InterPro" id="IPR036691">
    <property type="entry name" value="Endo/exonu/phosph_ase_sf"/>
</dbReference>
<dbReference type="OrthoDB" id="5986182at2759"/>
<comment type="caution">
    <text evidence="1">The sequence shown here is derived from an EMBL/GenBank/DDBJ whole genome shotgun (WGS) entry which is preliminary data.</text>
</comment>